<evidence type="ECO:0008006" key="5">
    <source>
        <dbReference type="Google" id="ProtNLM"/>
    </source>
</evidence>
<dbReference type="EMBL" id="BARV01003752">
    <property type="protein sequence ID" value="GAI11234.1"/>
    <property type="molecule type" value="Genomic_DNA"/>
</dbReference>
<evidence type="ECO:0000256" key="3">
    <source>
        <dbReference type="ARBA" id="ARBA00022679"/>
    </source>
</evidence>
<evidence type="ECO:0000256" key="1">
    <source>
        <dbReference type="ARBA" id="ARBA00007137"/>
    </source>
</evidence>
<organism evidence="4">
    <name type="scientific">marine sediment metagenome</name>
    <dbReference type="NCBI Taxonomy" id="412755"/>
    <lineage>
        <taxon>unclassified sequences</taxon>
        <taxon>metagenomes</taxon>
        <taxon>ecological metagenomes</taxon>
    </lineage>
</organism>
<proteinExistence type="inferred from homology"/>
<sequence>TTPATFAGCLAIANAEALSQLVVLQLEYPGAPIIFGSIPSIMDMKTTIYSYGAPEMSLMVGALTELCHHYRLPMWGTAGCIDADVIGAQAGAEITYQILISALTGADLVHDVGLTYHATVLSPELMVLADEIIDMVKVLMGGKM</sequence>
<dbReference type="AlphaFoldDB" id="X1MXX5"/>
<dbReference type="Pfam" id="PF06253">
    <property type="entry name" value="MTTB"/>
    <property type="match status" value="1"/>
</dbReference>
<dbReference type="GO" id="GO:0015948">
    <property type="term" value="P:methanogenesis"/>
    <property type="evidence" value="ECO:0007669"/>
    <property type="project" value="InterPro"/>
</dbReference>
<feature type="non-terminal residue" evidence="4">
    <location>
        <position position="1"/>
    </location>
</feature>
<keyword evidence="3" id="KW-0808">Transferase</keyword>
<comment type="caution">
    <text evidence="4">The sequence shown here is derived from an EMBL/GenBank/DDBJ whole genome shotgun (WGS) entry which is preliminary data.</text>
</comment>
<dbReference type="Gene3D" id="3.20.20.480">
    <property type="entry name" value="Trimethylamine methyltransferase-like"/>
    <property type="match status" value="1"/>
</dbReference>
<keyword evidence="2" id="KW-0489">Methyltransferase</keyword>
<gene>
    <name evidence="4" type="ORF">S06H3_08774</name>
</gene>
<name>X1MXX5_9ZZZZ</name>
<evidence type="ECO:0000256" key="2">
    <source>
        <dbReference type="ARBA" id="ARBA00022603"/>
    </source>
</evidence>
<dbReference type="InterPro" id="IPR038601">
    <property type="entry name" value="MttB-like_sf"/>
</dbReference>
<comment type="similarity">
    <text evidence="1">Belongs to the trimethylamine methyltransferase family.</text>
</comment>
<dbReference type="InterPro" id="IPR010426">
    <property type="entry name" value="MTTB_MeTrfase"/>
</dbReference>
<accession>X1MXX5</accession>
<evidence type="ECO:0000313" key="4">
    <source>
        <dbReference type="EMBL" id="GAI11234.1"/>
    </source>
</evidence>
<dbReference type="GO" id="GO:0008168">
    <property type="term" value="F:methyltransferase activity"/>
    <property type="evidence" value="ECO:0007669"/>
    <property type="project" value="UniProtKB-KW"/>
</dbReference>
<reference evidence="4" key="1">
    <citation type="journal article" date="2014" name="Front. Microbiol.">
        <title>High frequency of phylogenetically diverse reductive dehalogenase-homologous genes in deep subseafloor sedimentary metagenomes.</title>
        <authorList>
            <person name="Kawai M."/>
            <person name="Futagami T."/>
            <person name="Toyoda A."/>
            <person name="Takaki Y."/>
            <person name="Nishi S."/>
            <person name="Hori S."/>
            <person name="Arai W."/>
            <person name="Tsubouchi T."/>
            <person name="Morono Y."/>
            <person name="Uchiyama I."/>
            <person name="Ito T."/>
            <person name="Fujiyama A."/>
            <person name="Inagaki F."/>
            <person name="Takami H."/>
        </authorList>
    </citation>
    <scope>NUCLEOTIDE SEQUENCE</scope>
    <source>
        <strain evidence="4">Expedition CK06-06</strain>
    </source>
</reference>
<protein>
    <recommendedName>
        <fullName evidence="5">Trimethylamine methyltransferase</fullName>
    </recommendedName>
</protein>
<dbReference type="GO" id="GO:0032259">
    <property type="term" value="P:methylation"/>
    <property type="evidence" value="ECO:0007669"/>
    <property type="project" value="UniProtKB-KW"/>
</dbReference>